<name>A0A2Z6S7Y0_9GLOM</name>
<dbReference type="STRING" id="94130.A0A2Z6S7Y0"/>
<protein>
    <submittedName>
        <fullName evidence="1">Uncharacterized protein</fullName>
    </submittedName>
</protein>
<reference evidence="1 2" key="1">
    <citation type="submission" date="2017-11" db="EMBL/GenBank/DDBJ databases">
        <title>The genome of Rhizophagus clarus HR1 reveals common genetic basis of auxotrophy among arbuscular mycorrhizal fungi.</title>
        <authorList>
            <person name="Kobayashi Y."/>
        </authorList>
    </citation>
    <scope>NUCLEOTIDE SEQUENCE [LARGE SCALE GENOMIC DNA]</scope>
    <source>
        <strain evidence="1 2">HR1</strain>
    </source>
</reference>
<dbReference type="Proteomes" id="UP000247702">
    <property type="component" value="Unassembled WGS sequence"/>
</dbReference>
<comment type="caution">
    <text evidence="1">The sequence shown here is derived from an EMBL/GenBank/DDBJ whole genome shotgun (WGS) entry which is preliminary data.</text>
</comment>
<dbReference type="AlphaFoldDB" id="A0A2Z6S7Y0"/>
<dbReference type="EMBL" id="BEXD01004415">
    <property type="protein sequence ID" value="GBC10791.1"/>
    <property type="molecule type" value="Genomic_DNA"/>
</dbReference>
<accession>A0A2Z6S7Y0</accession>
<gene>
    <name evidence="1" type="ORF">RclHR1_09900006</name>
</gene>
<evidence type="ECO:0000313" key="1">
    <source>
        <dbReference type="EMBL" id="GBC10791.1"/>
    </source>
</evidence>
<organism evidence="1 2">
    <name type="scientific">Rhizophagus clarus</name>
    <dbReference type="NCBI Taxonomy" id="94130"/>
    <lineage>
        <taxon>Eukaryota</taxon>
        <taxon>Fungi</taxon>
        <taxon>Fungi incertae sedis</taxon>
        <taxon>Mucoromycota</taxon>
        <taxon>Glomeromycotina</taxon>
        <taxon>Glomeromycetes</taxon>
        <taxon>Glomerales</taxon>
        <taxon>Glomeraceae</taxon>
        <taxon>Rhizophagus</taxon>
    </lineage>
</organism>
<evidence type="ECO:0000313" key="2">
    <source>
        <dbReference type="Proteomes" id="UP000247702"/>
    </source>
</evidence>
<sequence length="91" mass="10674">MPDLIYKSKLYVTVVANQIHICNKKCKGPAPSEQTCKKGFSRPYSKTTHYKEGNSQYIYKCLIKVDSWVVSYHPVIFLRWDAYMNTQYITD</sequence>
<keyword evidence="2" id="KW-1185">Reference proteome</keyword>
<proteinExistence type="predicted"/>